<keyword evidence="3" id="KW-1185">Reference proteome</keyword>
<dbReference type="AlphaFoldDB" id="A0AAN8F7L1"/>
<accession>A0AAN8F7L1</accession>
<proteinExistence type="predicted"/>
<evidence type="ECO:0000256" key="1">
    <source>
        <dbReference type="SAM" id="MobiDB-lite"/>
    </source>
</evidence>
<evidence type="ECO:0000313" key="3">
    <source>
        <dbReference type="Proteomes" id="UP001331761"/>
    </source>
</evidence>
<comment type="caution">
    <text evidence="2">The sequence shown here is derived from an EMBL/GenBank/DDBJ whole genome shotgun (WGS) entry which is preliminary data.</text>
</comment>
<dbReference type="Proteomes" id="UP001331761">
    <property type="component" value="Unassembled WGS sequence"/>
</dbReference>
<reference evidence="2 3" key="1">
    <citation type="submission" date="2019-10" db="EMBL/GenBank/DDBJ databases">
        <title>Assembly and Annotation for the nematode Trichostrongylus colubriformis.</title>
        <authorList>
            <person name="Martin J."/>
        </authorList>
    </citation>
    <scope>NUCLEOTIDE SEQUENCE [LARGE SCALE GENOMIC DNA]</scope>
    <source>
        <strain evidence="2">G859</strain>
        <tissue evidence="2">Whole worm</tissue>
    </source>
</reference>
<feature type="region of interest" description="Disordered" evidence="1">
    <location>
        <begin position="91"/>
        <end position="144"/>
    </location>
</feature>
<feature type="non-terminal residue" evidence="2">
    <location>
        <position position="1"/>
    </location>
</feature>
<evidence type="ECO:0000313" key="2">
    <source>
        <dbReference type="EMBL" id="KAK5970959.1"/>
    </source>
</evidence>
<dbReference type="EMBL" id="WIXE01018389">
    <property type="protein sequence ID" value="KAK5970959.1"/>
    <property type="molecule type" value="Genomic_DNA"/>
</dbReference>
<evidence type="ECO:0008006" key="4">
    <source>
        <dbReference type="Google" id="ProtNLM"/>
    </source>
</evidence>
<gene>
    <name evidence="2" type="ORF">GCK32_018034</name>
</gene>
<dbReference type="Gene3D" id="3.10.580.10">
    <property type="entry name" value="CBS-domain"/>
    <property type="match status" value="1"/>
</dbReference>
<name>A0AAN8F7L1_TRICO</name>
<organism evidence="2 3">
    <name type="scientific">Trichostrongylus colubriformis</name>
    <name type="common">Black scour worm</name>
    <dbReference type="NCBI Taxonomy" id="6319"/>
    <lineage>
        <taxon>Eukaryota</taxon>
        <taxon>Metazoa</taxon>
        <taxon>Ecdysozoa</taxon>
        <taxon>Nematoda</taxon>
        <taxon>Chromadorea</taxon>
        <taxon>Rhabditida</taxon>
        <taxon>Rhabditina</taxon>
        <taxon>Rhabditomorpha</taxon>
        <taxon>Strongyloidea</taxon>
        <taxon>Trichostrongylidae</taxon>
        <taxon>Trichostrongylus</taxon>
    </lineage>
</organism>
<sequence length="144" mass="16273">FRFVSAETPVAQLMLELKRGFPLAIVVEFMNDAKCYQVIGIVTLEDNLEEVIGEIYDEKDRAIEMNMNMEKEMPIAQSVPLSEVQLAPEIREIGKRKGTKRMTRKREEQSKGESVPLLPKHKESSNLKIKPAVLATSPPAHTPK</sequence>
<protein>
    <recommendedName>
        <fullName evidence="4">CBS domain-containing protein</fullName>
    </recommendedName>
</protein>
<dbReference type="InterPro" id="IPR046342">
    <property type="entry name" value="CBS_dom_sf"/>
</dbReference>